<accession>A0A0S6UC72</accession>
<evidence type="ECO:0000256" key="1">
    <source>
        <dbReference type="ARBA" id="ARBA00023098"/>
    </source>
</evidence>
<dbReference type="Gene3D" id="3.40.1090.10">
    <property type="entry name" value="Cytosolic phospholipase A2 catalytic domain"/>
    <property type="match status" value="1"/>
</dbReference>
<keyword evidence="1" id="KW-0443">Lipid metabolism</keyword>
<dbReference type="EMBL" id="DF238840">
    <property type="protein sequence ID" value="GAF26673.1"/>
    <property type="molecule type" value="Genomic_DNA"/>
</dbReference>
<dbReference type="SUPFAM" id="SSF52151">
    <property type="entry name" value="FabD/lysophospholipase-like"/>
    <property type="match status" value="1"/>
</dbReference>
<dbReference type="Pfam" id="PF01734">
    <property type="entry name" value="Patatin"/>
    <property type="match status" value="1"/>
</dbReference>
<sequence>MRGDRIEALVRTLTRGLTFAELKVPLYVVAVDVESGELVVLDRGGVADAVRASIAMPGLFVPKRLGGRLLVDGAVLASLPRLLALFAGKAHRLFL</sequence>
<feature type="short sequence motif" description="DGA/G" evidence="2">
    <location>
        <begin position="72"/>
        <end position="74"/>
    </location>
</feature>
<name>A0A0S6UC72_NEOTH</name>
<dbReference type="InterPro" id="IPR016035">
    <property type="entry name" value="Acyl_Trfase/lysoPLipase"/>
</dbReference>
<evidence type="ECO:0000256" key="2">
    <source>
        <dbReference type="PROSITE-ProRule" id="PRU01161"/>
    </source>
</evidence>
<dbReference type="InterPro" id="IPR002641">
    <property type="entry name" value="PNPLA_dom"/>
</dbReference>
<dbReference type="PROSITE" id="PS51635">
    <property type="entry name" value="PNPLA"/>
    <property type="match status" value="1"/>
</dbReference>
<dbReference type="AlphaFoldDB" id="A0A0S6UC72"/>
<dbReference type="Proteomes" id="UP000063718">
    <property type="component" value="Unassembled WGS sequence"/>
</dbReference>
<comment type="caution">
    <text evidence="2">Lacks conserved residue(s) required for the propagation of feature annotation.</text>
</comment>
<reference evidence="4" key="1">
    <citation type="journal article" date="2014" name="Gene">
        <title>Genome-guided analysis of transformation efficiency and carbon dioxide assimilation by Moorella thermoacetica Y72.</title>
        <authorList>
            <person name="Tsukahara K."/>
            <person name="Kita A."/>
            <person name="Nakashimada Y."/>
            <person name="Hoshino T."/>
            <person name="Murakami K."/>
        </authorList>
    </citation>
    <scope>NUCLEOTIDE SEQUENCE [LARGE SCALE GENOMIC DNA]</scope>
    <source>
        <strain evidence="4">Y72</strain>
    </source>
</reference>
<evidence type="ECO:0000259" key="3">
    <source>
        <dbReference type="PROSITE" id="PS51635"/>
    </source>
</evidence>
<feature type="domain" description="PNPLA" evidence="3">
    <location>
        <begin position="1"/>
        <end position="85"/>
    </location>
</feature>
<organism evidence="4">
    <name type="scientific">Moorella thermoacetica Y72</name>
    <dbReference type="NCBI Taxonomy" id="1325331"/>
    <lineage>
        <taxon>Bacteria</taxon>
        <taxon>Bacillati</taxon>
        <taxon>Bacillota</taxon>
        <taxon>Clostridia</taxon>
        <taxon>Neomoorellales</taxon>
        <taxon>Neomoorellaceae</taxon>
        <taxon>Neomoorella</taxon>
    </lineage>
</organism>
<dbReference type="GO" id="GO:0016787">
    <property type="term" value="F:hydrolase activity"/>
    <property type="evidence" value="ECO:0007669"/>
    <property type="project" value="UniProtKB-KW"/>
</dbReference>
<gene>
    <name evidence="4" type="ORF">MTY_2013</name>
</gene>
<protein>
    <submittedName>
        <fullName evidence="4">Predicted esterase of the alpha-beta hydrolase superfamily</fullName>
    </submittedName>
</protein>
<evidence type="ECO:0000313" key="4">
    <source>
        <dbReference type="EMBL" id="GAF26673.1"/>
    </source>
</evidence>
<dbReference type="GO" id="GO:0006629">
    <property type="term" value="P:lipid metabolic process"/>
    <property type="evidence" value="ECO:0007669"/>
    <property type="project" value="UniProtKB-KW"/>
</dbReference>
<keyword evidence="4" id="KW-0378">Hydrolase</keyword>
<proteinExistence type="predicted"/>